<dbReference type="PATRIC" id="fig|1244869.3.peg.1594"/>
<dbReference type="PANTHER" id="PTHR43273:SF3">
    <property type="entry name" value="ANAEROBIC SULFATASE-MATURATING ENZYME HOMOLOG ASLB-RELATED"/>
    <property type="match status" value="1"/>
</dbReference>
<protein>
    <submittedName>
        <fullName evidence="10">Heme biosynthesis protein</fullName>
    </submittedName>
</protein>
<dbReference type="AlphaFoldDB" id="M3ADF7"/>
<gene>
    <name evidence="10" type="ORF">H261_07888</name>
</gene>
<evidence type="ECO:0000256" key="4">
    <source>
        <dbReference type="ARBA" id="ARBA00022723"/>
    </source>
</evidence>
<evidence type="ECO:0000256" key="3">
    <source>
        <dbReference type="ARBA" id="ARBA00022691"/>
    </source>
</evidence>
<comment type="similarity">
    <text evidence="7">Belongs to the radical SAM superfamily. Anaerobic sulfatase-maturating enzyme family.</text>
</comment>
<dbReference type="OrthoDB" id="5288924at2"/>
<evidence type="ECO:0000256" key="6">
    <source>
        <dbReference type="ARBA" id="ARBA00023014"/>
    </source>
</evidence>
<dbReference type="Pfam" id="PF13186">
    <property type="entry name" value="SPASM"/>
    <property type="match status" value="1"/>
</dbReference>
<evidence type="ECO:0000256" key="7">
    <source>
        <dbReference type="ARBA" id="ARBA00023601"/>
    </source>
</evidence>
<dbReference type="InterPro" id="IPR023885">
    <property type="entry name" value="4Fe4S-binding_SPASM_dom"/>
</dbReference>
<dbReference type="SFLD" id="SFLDG01387">
    <property type="entry name" value="BtrN-like_SPASM_domain_contain"/>
    <property type="match status" value="1"/>
</dbReference>
<dbReference type="CDD" id="cd01335">
    <property type="entry name" value="Radical_SAM"/>
    <property type="match status" value="1"/>
</dbReference>
<dbReference type="GO" id="GO:0046872">
    <property type="term" value="F:metal ion binding"/>
    <property type="evidence" value="ECO:0007669"/>
    <property type="project" value="UniProtKB-KW"/>
</dbReference>
<evidence type="ECO:0000256" key="1">
    <source>
        <dbReference type="ARBA" id="ARBA00001966"/>
    </source>
</evidence>
<dbReference type="EMBL" id="AONQ01000016">
    <property type="protein sequence ID" value="EME70534.1"/>
    <property type="molecule type" value="Genomic_DNA"/>
</dbReference>
<dbReference type="Proteomes" id="UP000011744">
    <property type="component" value="Unassembled WGS sequence"/>
</dbReference>
<dbReference type="Pfam" id="PF04055">
    <property type="entry name" value="Radical_SAM"/>
    <property type="match status" value="1"/>
</dbReference>
<keyword evidence="3" id="KW-0949">S-adenosyl-L-methionine</keyword>
<reference evidence="10 11" key="1">
    <citation type="journal article" date="2014" name="Genome Announc.">
        <title>Draft Genome Sequence of Magnetospirillum sp. Strain SO-1, a Freshwater Magnetotactic Bacterium Isolated from the Ol'khovka River, Russia.</title>
        <authorList>
            <person name="Grouzdev D.S."/>
            <person name="Dziuba M.V."/>
            <person name="Sukhacheva M.S."/>
            <person name="Mardanov A.V."/>
            <person name="Beletskiy A.V."/>
            <person name="Kuznetsov B.B."/>
            <person name="Skryabin K.G."/>
        </authorList>
    </citation>
    <scope>NUCLEOTIDE SEQUENCE [LARGE SCALE GENOMIC DNA]</scope>
    <source>
        <strain evidence="10 11">SO-1</strain>
    </source>
</reference>
<dbReference type="SFLD" id="SFLDG01067">
    <property type="entry name" value="SPASM/twitch_domain_containing"/>
    <property type="match status" value="1"/>
</dbReference>
<evidence type="ECO:0000256" key="5">
    <source>
        <dbReference type="ARBA" id="ARBA00023004"/>
    </source>
</evidence>
<evidence type="ECO:0000256" key="8">
    <source>
        <dbReference type="SAM" id="MobiDB-lite"/>
    </source>
</evidence>
<evidence type="ECO:0000313" key="11">
    <source>
        <dbReference type="Proteomes" id="UP000011744"/>
    </source>
</evidence>
<dbReference type="InterPro" id="IPR007197">
    <property type="entry name" value="rSAM"/>
</dbReference>
<dbReference type="InterPro" id="IPR023867">
    <property type="entry name" value="Sulphatase_maturase_rSAM"/>
</dbReference>
<dbReference type="RefSeq" id="WP_008616176.1">
    <property type="nucleotide sequence ID" value="NZ_AONQ01000016.1"/>
</dbReference>
<evidence type="ECO:0000256" key="2">
    <source>
        <dbReference type="ARBA" id="ARBA00022485"/>
    </source>
</evidence>
<dbReference type="SFLD" id="SFLDS00029">
    <property type="entry name" value="Radical_SAM"/>
    <property type="match status" value="1"/>
</dbReference>
<dbReference type="InterPro" id="IPR034391">
    <property type="entry name" value="AdoMet-like_SPASM_containing"/>
</dbReference>
<keyword evidence="5" id="KW-0408">Iron</keyword>
<dbReference type="PANTHER" id="PTHR43273">
    <property type="entry name" value="ANAEROBIC SULFATASE-MATURATING ENZYME HOMOLOG ASLB-RELATED"/>
    <property type="match status" value="1"/>
</dbReference>
<name>M3ADF7_9PROT</name>
<dbReference type="Gene3D" id="3.20.20.70">
    <property type="entry name" value="Aldolase class I"/>
    <property type="match status" value="1"/>
</dbReference>
<keyword evidence="2" id="KW-0004">4Fe-4S</keyword>
<comment type="cofactor">
    <cofactor evidence="1">
        <name>[4Fe-4S] cluster</name>
        <dbReference type="ChEBI" id="CHEBI:49883"/>
    </cofactor>
</comment>
<accession>M3ADF7</accession>
<sequence length="374" mass="42792">MTDVQAPGYRPEEGAPVPSLPAPEPVPNIAAFLDERELCLAGDPRRRENYKRFLASSRRSEHADYMPPRLDIENVSRCNFRCGMCQVSDWPKGRRAADMDLDAFKRLIDSQWGLVEIKLQGMGEPTMQGDDYFAMIRYARERNIWVRTTTNASLLHLKDNYRKLVDSGVNEIQISIDGADKETFESVRAGGVFERVVDNCRLINAYCAEQGIERTKMWTVVQKANHHQLEDFVPLAARLGFTSMAFSTTMVDWGDPDWRRRNDAQTVDYMRLAEKADVMMRRGEELGVAVRFWSVTSKYSTAEPAKLCPWPFERGYVSSDLRIVPCCIIGNPETSDLGDANRLEEEWNGAAWREFRRAHLEGRIPAVCRSCYED</sequence>
<dbReference type="GO" id="GO:0051536">
    <property type="term" value="F:iron-sulfur cluster binding"/>
    <property type="evidence" value="ECO:0007669"/>
    <property type="project" value="UniProtKB-KW"/>
</dbReference>
<evidence type="ECO:0000313" key="10">
    <source>
        <dbReference type="EMBL" id="EME70534.1"/>
    </source>
</evidence>
<comment type="caution">
    <text evidence="10">The sequence shown here is derived from an EMBL/GenBank/DDBJ whole genome shotgun (WGS) entry which is preliminary data.</text>
</comment>
<dbReference type="SUPFAM" id="SSF102114">
    <property type="entry name" value="Radical SAM enzymes"/>
    <property type="match status" value="1"/>
</dbReference>
<dbReference type="InterPro" id="IPR013785">
    <property type="entry name" value="Aldolase_TIM"/>
</dbReference>
<organism evidence="10 11">
    <name type="scientific">Paramagnetospirillum caucaseum</name>
    <dbReference type="NCBI Taxonomy" id="1244869"/>
    <lineage>
        <taxon>Bacteria</taxon>
        <taxon>Pseudomonadati</taxon>
        <taxon>Pseudomonadota</taxon>
        <taxon>Alphaproteobacteria</taxon>
        <taxon>Rhodospirillales</taxon>
        <taxon>Magnetospirillaceae</taxon>
        <taxon>Paramagnetospirillum</taxon>
    </lineage>
</organism>
<dbReference type="PROSITE" id="PS51918">
    <property type="entry name" value="RADICAL_SAM"/>
    <property type="match status" value="1"/>
</dbReference>
<feature type="region of interest" description="Disordered" evidence="8">
    <location>
        <begin position="1"/>
        <end position="26"/>
    </location>
</feature>
<proteinExistence type="inferred from homology"/>
<dbReference type="CDD" id="cd21109">
    <property type="entry name" value="SPASM"/>
    <property type="match status" value="1"/>
</dbReference>
<evidence type="ECO:0000259" key="9">
    <source>
        <dbReference type="PROSITE" id="PS51918"/>
    </source>
</evidence>
<dbReference type="GO" id="GO:0016491">
    <property type="term" value="F:oxidoreductase activity"/>
    <property type="evidence" value="ECO:0007669"/>
    <property type="project" value="InterPro"/>
</dbReference>
<dbReference type="InterPro" id="IPR058240">
    <property type="entry name" value="rSAM_sf"/>
</dbReference>
<keyword evidence="4" id="KW-0479">Metal-binding</keyword>
<dbReference type="eggNOG" id="COG0535">
    <property type="taxonomic scope" value="Bacteria"/>
</dbReference>
<dbReference type="STRING" id="1244869.H261_07888"/>
<keyword evidence="6" id="KW-0411">Iron-sulfur</keyword>
<feature type="domain" description="Radical SAM core" evidence="9">
    <location>
        <begin position="64"/>
        <end position="289"/>
    </location>
</feature>
<keyword evidence="11" id="KW-1185">Reference proteome</keyword>